<dbReference type="WBParaSite" id="ALUE_0001343101-mRNA-1">
    <property type="protein sequence ID" value="ALUE_0001343101-mRNA-1"/>
    <property type="gene ID" value="ALUE_0001343101"/>
</dbReference>
<evidence type="ECO:0000256" key="3">
    <source>
        <dbReference type="ARBA" id="ARBA00022701"/>
    </source>
</evidence>
<keyword evidence="6 9" id="KW-0505">Motor protein</keyword>
<dbReference type="GO" id="GO:0090307">
    <property type="term" value="P:mitotic spindle assembly"/>
    <property type="evidence" value="ECO:0007669"/>
    <property type="project" value="TreeGrafter"/>
</dbReference>
<dbReference type="GO" id="GO:0005876">
    <property type="term" value="C:spindle microtubule"/>
    <property type="evidence" value="ECO:0007669"/>
    <property type="project" value="TreeGrafter"/>
</dbReference>
<evidence type="ECO:0000313" key="14">
    <source>
        <dbReference type="WBParaSite" id="ALUE_0001343101-mRNA-1"/>
    </source>
</evidence>
<dbReference type="InterPro" id="IPR047241">
    <property type="entry name" value="KIF11-like_kin_motor_dom"/>
</dbReference>
<feature type="compositionally biased region" description="Acidic residues" evidence="11">
    <location>
        <begin position="1035"/>
        <end position="1045"/>
    </location>
</feature>
<name>A0A9J2PV40_ASCLU</name>
<dbReference type="PROSITE" id="PS00411">
    <property type="entry name" value="KINESIN_MOTOR_1"/>
    <property type="match status" value="1"/>
</dbReference>
<evidence type="ECO:0000256" key="1">
    <source>
        <dbReference type="ARBA" id="ARBA00004245"/>
    </source>
</evidence>
<evidence type="ECO:0000256" key="6">
    <source>
        <dbReference type="ARBA" id="ARBA00023175"/>
    </source>
</evidence>
<keyword evidence="13" id="KW-1185">Reference proteome</keyword>
<comment type="similarity">
    <text evidence="8">Belongs to the TRAFAC class myosin-kinesin ATPase superfamily. Kinesin family. KIN-5/BimC subfamily.</text>
</comment>
<dbReference type="InterPro" id="IPR047149">
    <property type="entry name" value="KIF11-like"/>
</dbReference>
<evidence type="ECO:0000256" key="4">
    <source>
        <dbReference type="ARBA" id="ARBA00022741"/>
    </source>
</evidence>
<evidence type="ECO:0000256" key="9">
    <source>
        <dbReference type="PROSITE-ProRule" id="PRU00283"/>
    </source>
</evidence>
<accession>A0A9J2PV40</accession>
<dbReference type="InterPro" id="IPR027417">
    <property type="entry name" value="P-loop_NTPase"/>
</dbReference>
<evidence type="ECO:0000259" key="12">
    <source>
        <dbReference type="PROSITE" id="PS50067"/>
    </source>
</evidence>
<protein>
    <submittedName>
        <fullName evidence="14">Kinesin motor domain-containing protein</fullName>
    </submittedName>
</protein>
<dbReference type="AlphaFoldDB" id="A0A9J2PV40"/>
<dbReference type="PANTHER" id="PTHR47970">
    <property type="entry name" value="KINESIN-LIKE PROTEIN KIF11"/>
    <property type="match status" value="1"/>
</dbReference>
<feature type="coiled-coil region" evidence="10">
    <location>
        <begin position="753"/>
        <end position="780"/>
    </location>
</feature>
<dbReference type="GO" id="GO:0051231">
    <property type="term" value="P:spindle elongation"/>
    <property type="evidence" value="ECO:0007669"/>
    <property type="project" value="TreeGrafter"/>
</dbReference>
<dbReference type="SUPFAM" id="SSF52540">
    <property type="entry name" value="P-loop containing nucleoside triphosphate hydrolases"/>
    <property type="match status" value="2"/>
</dbReference>
<keyword evidence="10" id="KW-0175">Coiled coil</keyword>
<dbReference type="GO" id="GO:0007018">
    <property type="term" value="P:microtubule-based movement"/>
    <property type="evidence" value="ECO:0007669"/>
    <property type="project" value="InterPro"/>
</dbReference>
<feature type="binding site" evidence="9">
    <location>
        <begin position="150"/>
        <end position="157"/>
    </location>
    <ligand>
        <name>ATP</name>
        <dbReference type="ChEBI" id="CHEBI:30616"/>
    </ligand>
</feature>
<proteinExistence type="inferred from homology"/>
<dbReference type="InterPro" id="IPR036961">
    <property type="entry name" value="Kinesin_motor_dom_sf"/>
</dbReference>
<keyword evidence="3" id="KW-0493">Microtubule</keyword>
<comment type="subcellular location">
    <subcellularLocation>
        <location evidence="1">Cytoplasm</location>
        <location evidence="1">Cytoskeleton</location>
    </subcellularLocation>
</comment>
<evidence type="ECO:0000256" key="7">
    <source>
        <dbReference type="ARBA" id="ARBA00023212"/>
    </source>
</evidence>
<evidence type="ECO:0000313" key="13">
    <source>
        <dbReference type="Proteomes" id="UP000036681"/>
    </source>
</evidence>
<feature type="compositionally biased region" description="Basic residues" evidence="11">
    <location>
        <begin position="1056"/>
        <end position="1066"/>
    </location>
</feature>
<evidence type="ECO:0000256" key="5">
    <source>
        <dbReference type="ARBA" id="ARBA00022840"/>
    </source>
</evidence>
<evidence type="ECO:0000256" key="8">
    <source>
        <dbReference type="ARBA" id="ARBA00034704"/>
    </source>
</evidence>
<evidence type="ECO:0000256" key="10">
    <source>
        <dbReference type="SAM" id="Coils"/>
    </source>
</evidence>
<evidence type="ECO:0000256" key="11">
    <source>
        <dbReference type="SAM" id="MobiDB-lite"/>
    </source>
</evidence>
<dbReference type="PRINTS" id="PR00380">
    <property type="entry name" value="KINESINHEAVY"/>
</dbReference>
<dbReference type="PROSITE" id="PS50067">
    <property type="entry name" value="KINESIN_MOTOR_2"/>
    <property type="match status" value="1"/>
</dbReference>
<dbReference type="Pfam" id="PF00225">
    <property type="entry name" value="Kinesin"/>
    <property type="match status" value="1"/>
</dbReference>
<feature type="region of interest" description="Disordered" evidence="11">
    <location>
        <begin position="1017"/>
        <end position="1066"/>
    </location>
</feature>
<dbReference type="InterPro" id="IPR019821">
    <property type="entry name" value="Kinesin_motor_CS"/>
</dbReference>
<keyword evidence="4 9" id="KW-0547">Nucleotide-binding</keyword>
<dbReference type="CDD" id="cd01364">
    <property type="entry name" value="KISc_BimC_Eg5"/>
    <property type="match status" value="1"/>
</dbReference>
<dbReference type="GO" id="GO:0005524">
    <property type="term" value="F:ATP binding"/>
    <property type="evidence" value="ECO:0007669"/>
    <property type="project" value="UniProtKB-UniRule"/>
</dbReference>
<dbReference type="FunFam" id="3.40.850.10:FF:000019">
    <property type="entry name" value="Kinesin-like protein KIN-5D"/>
    <property type="match status" value="1"/>
</dbReference>
<keyword evidence="7" id="KW-0206">Cytoskeleton</keyword>
<dbReference type="Gene3D" id="3.40.850.10">
    <property type="entry name" value="Kinesin motor domain"/>
    <property type="match status" value="2"/>
</dbReference>
<dbReference type="Proteomes" id="UP000036681">
    <property type="component" value="Unplaced"/>
</dbReference>
<reference evidence="14" key="1">
    <citation type="submission" date="2023-03" db="UniProtKB">
        <authorList>
            <consortium name="WormBaseParasite"/>
        </authorList>
    </citation>
    <scope>IDENTIFICATION</scope>
</reference>
<feature type="domain" description="Kinesin motor" evidence="12">
    <location>
        <begin position="67"/>
        <end position="405"/>
    </location>
</feature>
<dbReference type="PANTHER" id="PTHR47970:SF12">
    <property type="entry name" value="KINESIN FAMILY MEMBER 11"/>
    <property type="match status" value="1"/>
</dbReference>
<dbReference type="GO" id="GO:0008017">
    <property type="term" value="F:microtubule binding"/>
    <property type="evidence" value="ECO:0007669"/>
    <property type="project" value="InterPro"/>
</dbReference>
<dbReference type="SMART" id="SM00129">
    <property type="entry name" value="KISc"/>
    <property type="match status" value="1"/>
</dbReference>
<dbReference type="GO" id="GO:0008574">
    <property type="term" value="F:plus-end-directed microtubule motor activity"/>
    <property type="evidence" value="ECO:0007669"/>
    <property type="project" value="TreeGrafter"/>
</dbReference>
<dbReference type="InterPro" id="IPR001752">
    <property type="entry name" value="Kinesin_motor_dom"/>
</dbReference>
<keyword evidence="2" id="KW-0963">Cytoplasm</keyword>
<organism evidence="13 14">
    <name type="scientific">Ascaris lumbricoides</name>
    <name type="common">Giant roundworm</name>
    <dbReference type="NCBI Taxonomy" id="6252"/>
    <lineage>
        <taxon>Eukaryota</taxon>
        <taxon>Metazoa</taxon>
        <taxon>Ecdysozoa</taxon>
        <taxon>Nematoda</taxon>
        <taxon>Chromadorea</taxon>
        <taxon>Rhabditida</taxon>
        <taxon>Spirurina</taxon>
        <taxon>Ascaridomorpha</taxon>
        <taxon>Ascaridoidea</taxon>
        <taxon>Ascarididae</taxon>
        <taxon>Ascaris</taxon>
    </lineage>
</organism>
<sequence length="1066" mass="120075">MRQVRDEKRKSSYRGVGGLARHVTEPELSSLMTVWEWIEFDLGRLKAALFNTMSTKDRGTTVPKKKNVQVVVRVRPLSDKEKAERAHLAVRTNGLTQTVSIKDRSNWREFGPFDKVYGMDSSQSTIYLDIVDPLVKEVIQGYNCTIFAYGQTGTGKTFTMEGEHDPEGSYSWRDDPRMGIIPRALMQIFAELDQQKVEEYSVRVSYVELYNEELNDLLNRSEHTQARLRIFEDAIRKGSVVITGLEEIAVRERDEVYDLLRRGADKRKTAATFLNSTSSRSHSVFTVTVVIRENSIGGEELMKQGKLHLVDLAGSENIGRSGAIEMRAREAGNINQSLLTLGRVIKALTSGAGHIPYRESKLTRILQDSLGGKTITTVIATLSPSSTNVEESMNTLEYASSAKNIKNHPEINQKLSRRALLRESMNTLEYASSAKNIKNHPEINQKLSRRALLRQYNDELEKLKRDLQAARDKTGIYLDKENFEEMQARLSDQTEQIDDLTDKLSATMSQLQTLMQDIEVMDEHYARAYERCLHLTEKLKVRNDEIAALKLELAETKSQLKDQKKAVSLLQDAGDSSQSQAVELIRNCVSLSGDLDLAIDKIDFLRNICAKNSAQLEDLHRDQTLEAQSLVKQTDEWNKFTQEQSSLIDSHCSDLLERLENGASTLSEHIAKLACHIERSTVAMEDAMKVAYDEAVEACGVHADNVVGAIENMKLLHGHCVHVFRALVEETDKRLDNLCQQHAALGKSIETYLSDEKRLNDQLLNERINQQKRLTELKEDFRLKLESMTANFFASYDSMASEMISAVDKEGEERSLRSSTFYAMETAQLNTGSVEMKELRCAASNATAELGQKAASFTDSENKLLADVLEKKTQEIAKSESLKSSLERYSTEMRSFTTAECQLADENVALLVKAVKDSTAEVADTAALIASSGESSLNKVKETVTKSQKEFNDFISNKFERVTSTGRTPVRITREFPTEPVEIPDASQLLQEWANNAPPVGRRSFYRPRESLLEVPSNVLSPQTLKGVRPKLEDVPEQDSEDEENVPEKARGSNVTRRRPHFSILK</sequence>
<feature type="coiled-coil region" evidence="10">
    <location>
        <begin position="450"/>
        <end position="573"/>
    </location>
</feature>
<evidence type="ECO:0000256" key="2">
    <source>
        <dbReference type="ARBA" id="ARBA00022490"/>
    </source>
</evidence>
<dbReference type="GO" id="GO:0072686">
    <property type="term" value="C:mitotic spindle"/>
    <property type="evidence" value="ECO:0007669"/>
    <property type="project" value="TreeGrafter"/>
</dbReference>
<keyword evidence="5 9" id="KW-0067">ATP-binding</keyword>